<comment type="caution">
    <text evidence="14">The sequence shown here is derived from an EMBL/GenBank/DDBJ whole genome shotgun (WGS) entry which is preliminary data.</text>
</comment>
<feature type="transmembrane region" description="Helical" evidence="10">
    <location>
        <begin position="306"/>
        <end position="322"/>
    </location>
</feature>
<organism evidence="14 15">
    <name type="scientific">Luteimicrobium album</name>
    <dbReference type="NCBI Taxonomy" id="1054550"/>
    <lineage>
        <taxon>Bacteria</taxon>
        <taxon>Bacillati</taxon>
        <taxon>Actinomycetota</taxon>
        <taxon>Actinomycetes</taxon>
        <taxon>Micrococcales</taxon>
        <taxon>Luteimicrobium</taxon>
    </lineage>
</organism>
<feature type="transmembrane region" description="Helical" evidence="10">
    <location>
        <begin position="389"/>
        <end position="415"/>
    </location>
</feature>
<dbReference type="EC" id="2.4.1.-" evidence="10"/>
<evidence type="ECO:0000313" key="14">
    <source>
        <dbReference type="EMBL" id="GMA24787.1"/>
    </source>
</evidence>
<feature type="transmembrane region" description="Helical" evidence="10">
    <location>
        <begin position="604"/>
        <end position="627"/>
    </location>
</feature>
<dbReference type="Pfam" id="PF16192">
    <property type="entry name" value="PMT_4TMC"/>
    <property type="match status" value="1"/>
</dbReference>
<protein>
    <recommendedName>
        <fullName evidence="9 10">Polyprenol-phosphate-mannose--protein mannosyltransferase</fullName>
        <ecNumber evidence="10">2.4.1.-</ecNumber>
    </recommendedName>
</protein>
<evidence type="ECO:0000256" key="3">
    <source>
        <dbReference type="ARBA" id="ARBA00007222"/>
    </source>
</evidence>
<feature type="compositionally biased region" description="Basic and acidic residues" evidence="11">
    <location>
        <begin position="27"/>
        <end position="36"/>
    </location>
</feature>
<keyword evidence="5 10" id="KW-0808">Transferase</keyword>
<feature type="transmembrane region" description="Helical" evidence="10">
    <location>
        <begin position="557"/>
        <end position="575"/>
    </location>
</feature>
<dbReference type="PANTHER" id="PTHR10050:SF46">
    <property type="entry name" value="PROTEIN O-MANNOSYL-TRANSFERASE 2"/>
    <property type="match status" value="1"/>
</dbReference>
<name>A0ABQ6I2V1_9MICO</name>
<comment type="pathway">
    <text evidence="2 10">Protein modification; protein glycosylation.</text>
</comment>
<comment type="subcellular location">
    <subcellularLocation>
        <location evidence="10">Cell membrane</location>
    </subcellularLocation>
    <subcellularLocation>
        <location evidence="1">Endomembrane system</location>
        <topology evidence="1">Multi-pass membrane protein</topology>
    </subcellularLocation>
</comment>
<dbReference type="InterPro" id="IPR027005">
    <property type="entry name" value="PMT-like"/>
</dbReference>
<reference evidence="15" key="1">
    <citation type="journal article" date="2019" name="Int. J. Syst. Evol. Microbiol.">
        <title>The Global Catalogue of Microorganisms (GCM) 10K type strain sequencing project: providing services to taxonomists for standard genome sequencing and annotation.</title>
        <authorList>
            <consortium name="The Broad Institute Genomics Platform"/>
            <consortium name="The Broad Institute Genome Sequencing Center for Infectious Disease"/>
            <person name="Wu L."/>
            <person name="Ma J."/>
        </authorList>
    </citation>
    <scope>NUCLEOTIDE SEQUENCE [LARGE SCALE GENOMIC DNA]</scope>
    <source>
        <strain evidence="15">NBRC 106348</strain>
    </source>
</reference>
<evidence type="ECO:0000259" key="12">
    <source>
        <dbReference type="Pfam" id="PF02366"/>
    </source>
</evidence>
<comment type="function">
    <text evidence="10">Protein O-mannosyltransferase that catalyzes the transfer of a single mannose residue from a polyprenol phospho-mannosyl lipidic donor to the hydroxyl group of selected serine and threonine residues in acceptor proteins.</text>
</comment>
<evidence type="ECO:0000313" key="15">
    <source>
        <dbReference type="Proteomes" id="UP001157091"/>
    </source>
</evidence>
<dbReference type="Proteomes" id="UP001157091">
    <property type="component" value="Unassembled WGS sequence"/>
</dbReference>
<sequence>MLVVADDAAADLEPEPPGERVQAPRVLGRDDVRLGEETTQTGDASSALPMGVAARTRTPPGRTTDRSAGLSARLWALLMAPTVPRRTMTGVSATSSADEQPTAPEPSSGTPADGVPNGRHVAGAALDAPPFDATDPDATPDAGDTTTGPGAGPSSDAPEPSARDRYLLKLFGPRRLALGSTPRDRLWGWLGPLLVTALAAILRLYHLGYPRTLVFDETYYVKYAYSLLRSGYEAKWPDNPNPAFEAGHADTYLHQADYVVHPPLGKWMISLGLRFGGAENPWAWRISTAVVGILAVWIVARIARRLFGSTLIGVLAGLFMAVDGEAIVHSRTSLLDNFVMFWGLVAFAFLILDREQARRRLADRCAAVVEAGGEIGKYGPRLGWRWYRFLAAVSLGLMCGTKWSGIYFIAVFGLLTVGWDMTARRAVGIKRWWEDAILVDGIPAALVMLPTALIAYLATWWGWFRNPMSYMRQWAEQNPGQGVSWLPPTLRSFWQYHVQMWHFHNTLDTPHPYQANPLGWMLQWRPTSFYYESIQPGKQGCGSSPCSQAVTSLGNPVLWWAGALCLAVALVWLFIARDWRATAVLAGVVAGWFPWFAYMHRTIFTFYSIVFTPWVMMAVAYVIALLLEETQGERRARRRVVVGVSIFVTVVVAVSLFFYPIWTAQTVPYTFWHLHMWLPSWI</sequence>
<dbReference type="PANTHER" id="PTHR10050">
    <property type="entry name" value="DOLICHYL-PHOSPHATE-MANNOSE--PROTEIN MANNOSYLTRANSFERASE"/>
    <property type="match status" value="1"/>
</dbReference>
<evidence type="ECO:0000256" key="11">
    <source>
        <dbReference type="SAM" id="MobiDB-lite"/>
    </source>
</evidence>
<feature type="transmembrane region" description="Helical" evidence="10">
    <location>
        <begin position="334"/>
        <end position="352"/>
    </location>
</feature>
<feature type="compositionally biased region" description="Low complexity" evidence="11">
    <location>
        <begin position="127"/>
        <end position="148"/>
    </location>
</feature>
<feature type="domain" description="Protein O-mannosyl-transferase C-terminal four TM" evidence="13">
    <location>
        <begin position="490"/>
        <end position="681"/>
    </location>
</feature>
<feature type="region of interest" description="Disordered" evidence="11">
    <location>
        <begin position="1"/>
        <end position="68"/>
    </location>
</feature>
<evidence type="ECO:0000256" key="2">
    <source>
        <dbReference type="ARBA" id="ARBA00004922"/>
    </source>
</evidence>
<proteinExistence type="inferred from homology"/>
<feature type="transmembrane region" description="Helical" evidence="10">
    <location>
        <begin position="639"/>
        <end position="662"/>
    </location>
</feature>
<feature type="region of interest" description="Disordered" evidence="11">
    <location>
        <begin position="86"/>
        <end position="161"/>
    </location>
</feature>
<evidence type="ECO:0000256" key="1">
    <source>
        <dbReference type="ARBA" id="ARBA00004127"/>
    </source>
</evidence>
<dbReference type="InterPro" id="IPR003342">
    <property type="entry name" value="ArnT-like_N"/>
</dbReference>
<evidence type="ECO:0000256" key="5">
    <source>
        <dbReference type="ARBA" id="ARBA00022679"/>
    </source>
</evidence>
<keyword evidence="7 10" id="KW-1133">Transmembrane helix</keyword>
<evidence type="ECO:0000256" key="9">
    <source>
        <dbReference type="ARBA" id="ARBA00093617"/>
    </source>
</evidence>
<dbReference type="InterPro" id="IPR032421">
    <property type="entry name" value="PMT_4TMC"/>
</dbReference>
<comment type="similarity">
    <text evidence="3 10">Belongs to the glycosyltransferase 39 family.</text>
</comment>
<accession>A0ABQ6I2V1</accession>
<evidence type="ECO:0000256" key="10">
    <source>
        <dbReference type="RuleBase" id="RU367007"/>
    </source>
</evidence>
<dbReference type="EMBL" id="BSUK01000001">
    <property type="protein sequence ID" value="GMA24787.1"/>
    <property type="molecule type" value="Genomic_DNA"/>
</dbReference>
<keyword evidence="15" id="KW-1185">Reference proteome</keyword>
<feature type="domain" description="ArnT-like N-terminal" evidence="12">
    <location>
        <begin position="280"/>
        <end position="446"/>
    </location>
</feature>
<feature type="transmembrane region" description="Helical" evidence="10">
    <location>
        <begin position="186"/>
        <end position="205"/>
    </location>
</feature>
<keyword evidence="4 10" id="KW-0328">Glycosyltransferase</keyword>
<evidence type="ECO:0000259" key="13">
    <source>
        <dbReference type="Pfam" id="PF16192"/>
    </source>
</evidence>
<gene>
    <name evidence="14" type="ORF">GCM10025864_25460</name>
</gene>
<dbReference type="Pfam" id="PF02366">
    <property type="entry name" value="PMT"/>
    <property type="match status" value="1"/>
</dbReference>
<evidence type="ECO:0000256" key="4">
    <source>
        <dbReference type="ARBA" id="ARBA00022676"/>
    </source>
</evidence>
<evidence type="ECO:0000256" key="6">
    <source>
        <dbReference type="ARBA" id="ARBA00022692"/>
    </source>
</evidence>
<feature type="compositionally biased region" description="Polar residues" evidence="11">
    <location>
        <begin position="89"/>
        <end position="110"/>
    </location>
</feature>
<feature type="transmembrane region" description="Helical" evidence="10">
    <location>
        <begin position="282"/>
        <end position="300"/>
    </location>
</feature>
<feature type="transmembrane region" description="Helical" evidence="10">
    <location>
        <begin position="436"/>
        <end position="463"/>
    </location>
</feature>
<keyword evidence="10" id="KW-1003">Cell membrane</keyword>
<keyword evidence="6 10" id="KW-0812">Transmembrane</keyword>
<keyword evidence="8 10" id="KW-0472">Membrane</keyword>
<evidence type="ECO:0000256" key="8">
    <source>
        <dbReference type="ARBA" id="ARBA00023136"/>
    </source>
</evidence>
<evidence type="ECO:0000256" key="7">
    <source>
        <dbReference type="ARBA" id="ARBA00022989"/>
    </source>
</evidence>